<comment type="cofactor">
    <cofactor evidence="1">
        <name>Cu cation</name>
        <dbReference type="ChEBI" id="CHEBI:23378"/>
    </cofactor>
</comment>
<comment type="subunit">
    <text evidence="4">Component of the cytochrome c oxidase (complex IV, CIV), a multisubunit enzyme composed of a catalytic core of 3 subunits and several supernumerary subunits. The complex exists as a monomer or a dimer and forms supercomplexes (SCs) in the inner mitochondrial membrane with ubiquinol-cytochrome c oxidoreductase (cytochrome b-c1 complex, complex III, CIII).</text>
</comment>
<keyword evidence="7" id="KW-0812">Transmembrane</keyword>
<evidence type="ECO:0000256" key="14">
    <source>
        <dbReference type="ARBA" id="ARBA00023008"/>
    </source>
</evidence>
<dbReference type="InterPro" id="IPR034210">
    <property type="entry name" value="CcO_II_C"/>
</dbReference>
<keyword evidence="21" id="KW-1185">Reference proteome</keyword>
<dbReference type="Proteomes" id="UP000050794">
    <property type="component" value="Unassembled WGS sequence"/>
</dbReference>
<dbReference type="PROSITE" id="PS50857">
    <property type="entry name" value="COX2_CUA"/>
    <property type="match status" value="2"/>
</dbReference>
<keyword evidence="10" id="KW-0460">Magnesium</keyword>
<evidence type="ECO:0000313" key="20">
    <source>
        <dbReference type="EMBL" id="VDM51521.1"/>
    </source>
</evidence>
<dbReference type="AlphaFoldDB" id="A0A183VHI0"/>
<evidence type="ECO:0000256" key="8">
    <source>
        <dbReference type="ARBA" id="ARBA00022723"/>
    </source>
</evidence>
<evidence type="ECO:0000256" key="16">
    <source>
        <dbReference type="ARBA" id="ARBA00023136"/>
    </source>
</evidence>
<evidence type="ECO:0000256" key="2">
    <source>
        <dbReference type="ARBA" id="ARBA00004448"/>
    </source>
</evidence>
<evidence type="ECO:0000256" key="10">
    <source>
        <dbReference type="ARBA" id="ARBA00022842"/>
    </source>
</evidence>
<feature type="domain" description="Cytochrome oxidase subunit II copper A binding" evidence="19">
    <location>
        <begin position="17"/>
        <end position="143"/>
    </location>
</feature>
<evidence type="ECO:0000256" key="18">
    <source>
        <dbReference type="ARBA" id="ARBA00049512"/>
    </source>
</evidence>
<gene>
    <name evidence="20" type="ORF">TCNE_LOCUS20200</name>
</gene>
<evidence type="ECO:0000256" key="13">
    <source>
        <dbReference type="ARBA" id="ARBA00022989"/>
    </source>
</evidence>
<dbReference type="SUPFAM" id="SSF49503">
    <property type="entry name" value="Cupredoxins"/>
    <property type="match status" value="2"/>
</dbReference>
<dbReference type="GO" id="GO:0005507">
    <property type="term" value="F:copper ion binding"/>
    <property type="evidence" value="ECO:0007669"/>
    <property type="project" value="InterPro"/>
</dbReference>
<evidence type="ECO:0000256" key="3">
    <source>
        <dbReference type="ARBA" id="ARBA00007866"/>
    </source>
</evidence>
<keyword evidence="15" id="KW-0496">Mitochondrion</keyword>
<keyword evidence="16" id="KW-0472">Membrane</keyword>
<dbReference type="Gene3D" id="2.60.40.420">
    <property type="entry name" value="Cupredoxins - blue copper proteins"/>
    <property type="match status" value="2"/>
</dbReference>
<evidence type="ECO:0000256" key="6">
    <source>
        <dbReference type="ARBA" id="ARBA00022448"/>
    </source>
</evidence>
<reference evidence="20 21" key="2">
    <citation type="submission" date="2018-11" db="EMBL/GenBank/DDBJ databases">
        <authorList>
            <consortium name="Pathogen Informatics"/>
        </authorList>
    </citation>
    <scope>NUCLEOTIDE SEQUENCE [LARGE SCALE GENOMIC DNA]</scope>
</reference>
<keyword evidence="11" id="KW-1278">Translocase</keyword>
<dbReference type="GO" id="GO:0005743">
    <property type="term" value="C:mitochondrial inner membrane"/>
    <property type="evidence" value="ECO:0007669"/>
    <property type="project" value="UniProtKB-SubCell"/>
</dbReference>
<evidence type="ECO:0000313" key="21">
    <source>
        <dbReference type="Proteomes" id="UP000050794"/>
    </source>
</evidence>
<dbReference type="WBParaSite" id="TCNE_0002020401-mRNA-1">
    <property type="protein sequence ID" value="TCNE_0002020401-mRNA-1"/>
    <property type="gene ID" value="TCNE_0002020401"/>
</dbReference>
<evidence type="ECO:0000256" key="7">
    <source>
        <dbReference type="ARBA" id="ARBA00022692"/>
    </source>
</evidence>
<dbReference type="PRINTS" id="PR01166">
    <property type="entry name" value="CYCOXIDASEII"/>
</dbReference>
<evidence type="ECO:0000259" key="19">
    <source>
        <dbReference type="PROSITE" id="PS50857"/>
    </source>
</evidence>
<name>A0A183VHI0_TOXCA</name>
<dbReference type="EC" id="7.1.1.9" evidence="5"/>
<dbReference type="CDD" id="cd13912">
    <property type="entry name" value="CcO_II_C"/>
    <property type="match status" value="1"/>
</dbReference>
<dbReference type="PANTHER" id="PTHR22888">
    <property type="entry name" value="CYTOCHROME C OXIDASE, SUBUNIT II"/>
    <property type="match status" value="1"/>
</dbReference>
<dbReference type="InterPro" id="IPR036257">
    <property type="entry name" value="Cyt_c_oxidase_su2_TM_sf"/>
</dbReference>
<dbReference type="GO" id="GO:0042773">
    <property type="term" value="P:ATP synthesis coupled electron transport"/>
    <property type="evidence" value="ECO:0007669"/>
    <property type="project" value="TreeGrafter"/>
</dbReference>
<dbReference type="PANTHER" id="PTHR22888:SF9">
    <property type="entry name" value="CYTOCHROME C OXIDASE SUBUNIT 2"/>
    <property type="match status" value="1"/>
</dbReference>
<reference evidence="22" key="1">
    <citation type="submission" date="2016-06" db="UniProtKB">
        <authorList>
            <consortium name="WormBaseParasite"/>
        </authorList>
    </citation>
    <scope>IDENTIFICATION</scope>
</reference>
<keyword evidence="12" id="KW-0249">Electron transport</keyword>
<evidence type="ECO:0000256" key="12">
    <source>
        <dbReference type="ARBA" id="ARBA00022982"/>
    </source>
</evidence>
<evidence type="ECO:0000256" key="1">
    <source>
        <dbReference type="ARBA" id="ARBA00001935"/>
    </source>
</evidence>
<evidence type="ECO:0000256" key="5">
    <source>
        <dbReference type="ARBA" id="ARBA00012949"/>
    </source>
</evidence>
<dbReference type="InterPro" id="IPR045187">
    <property type="entry name" value="CcO_II"/>
</dbReference>
<dbReference type="Pfam" id="PF00116">
    <property type="entry name" value="COX2"/>
    <property type="match status" value="2"/>
</dbReference>
<organism evidence="21 22">
    <name type="scientific">Toxocara canis</name>
    <name type="common">Canine roundworm</name>
    <dbReference type="NCBI Taxonomy" id="6265"/>
    <lineage>
        <taxon>Eukaryota</taxon>
        <taxon>Metazoa</taxon>
        <taxon>Ecdysozoa</taxon>
        <taxon>Nematoda</taxon>
        <taxon>Chromadorea</taxon>
        <taxon>Rhabditida</taxon>
        <taxon>Spirurina</taxon>
        <taxon>Ascaridomorpha</taxon>
        <taxon>Ascaridoidea</taxon>
        <taxon>Toxocaridae</taxon>
        <taxon>Toxocara</taxon>
    </lineage>
</organism>
<comment type="subcellular location">
    <subcellularLocation>
        <location evidence="2">Mitochondrion inner membrane</location>
        <topology evidence="2">Multi-pass membrane protein</topology>
    </subcellularLocation>
</comment>
<dbReference type="InterPro" id="IPR008972">
    <property type="entry name" value="Cupredoxin"/>
</dbReference>
<proteinExistence type="inferred from homology"/>
<sequence length="294" mass="32518">MVPSLSLLYYYGLINLDSNLTVKVTGHHDIPGLEFDSYIKSLDQLELGEPRLLEVDNRCVVPCDTNIRFCITSGDVIHSWALPSMAIKLDAMSGILTTLSYSFPVVGVFYGQCSEICGADKKIEYQFGELLCSVFPTLILVIQMVPSLSLLYYYGLINLDSNLTVKVTGHHDIPGLEFDSYIKSLDQLELGEPRLLEVDNRCVVPCDTNIRFCITSGDVIHSWALPSMAIKLDAMSGILTTLSYSFPVVGVFYGQCSEICGANHSFMPIVLEVTLLDNFKSWCLGLLDSVSGQR</sequence>
<evidence type="ECO:0000256" key="11">
    <source>
        <dbReference type="ARBA" id="ARBA00022967"/>
    </source>
</evidence>
<dbReference type="InterPro" id="IPR002429">
    <property type="entry name" value="CcO_II-like_C"/>
</dbReference>
<evidence type="ECO:0000313" key="22">
    <source>
        <dbReference type="WBParaSite" id="TCNE_0002020401-mRNA-1"/>
    </source>
</evidence>
<keyword evidence="9" id="KW-0999">Mitochondrion inner membrane</keyword>
<keyword evidence="8" id="KW-0479">Metal-binding</keyword>
<keyword evidence="13" id="KW-1133">Transmembrane helix</keyword>
<keyword evidence="6" id="KW-0813">Transport</keyword>
<comment type="catalytic activity">
    <reaction evidence="18">
        <text>4 Fe(II)-[cytochrome c] + O2 + 8 H(+)(in) = 4 Fe(III)-[cytochrome c] + 2 H2O + 4 H(+)(out)</text>
        <dbReference type="Rhea" id="RHEA:11436"/>
        <dbReference type="Rhea" id="RHEA-COMP:10350"/>
        <dbReference type="Rhea" id="RHEA-COMP:14399"/>
        <dbReference type="ChEBI" id="CHEBI:15377"/>
        <dbReference type="ChEBI" id="CHEBI:15378"/>
        <dbReference type="ChEBI" id="CHEBI:15379"/>
        <dbReference type="ChEBI" id="CHEBI:29033"/>
        <dbReference type="ChEBI" id="CHEBI:29034"/>
        <dbReference type="EC" id="7.1.1.9"/>
    </reaction>
    <physiologicalReaction direction="left-to-right" evidence="18">
        <dbReference type="Rhea" id="RHEA:11437"/>
    </physiologicalReaction>
</comment>
<accession>A0A183VHI0</accession>
<feature type="domain" description="Cytochrome oxidase subunit II copper A binding" evidence="19">
    <location>
        <begin position="160"/>
        <end position="285"/>
    </location>
</feature>
<dbReference type="InterPro" id="IPR001505">
    <property type="entry name" value="Copper_CuA"/>
</dbReference>
<protein>
    <recommendedName>
        <fullName evidence="5">cytochrome-c oxidase</fullName>
        <ecNumber evidence="5">7.1.1.9</ecNumber>
    </recommendedName>
    <alternativeName>
        <fullName evidence="17">Cytochrome c oxidase polypeptide II</fullName>
    </alternativeName>
</protein>
<dbReference type="GO" id="GO:0004129">
    <property type="term" value="F:cytochrome-c oxidase activity"/>
    <property type="evidence" value="ECO:0007669"/>
    <property type="project" value="UniProtKB-EC"/>
</dbReference>
<keyword evidence="14" id="KW-0186">Copper</keyword>
<evidence type="ECO:0000256" key="9">
    <source>
        <dbReference type="ARBA" id="ARBA00022792"/>
    </source>
</evidence>
<dbReference type="SUPFAM" id="SSF81464">
    <property type="entry name" value="Cytochrome c oxidase subunit II-like, transmembrane region"/>
    <property type="match status" value="1"/>
</dbReference>
<evidence type="ECO:0000256" key="15">
    <source>
        <dbReference type="ARBA" id="ARBA00023128"/>
    </source>
</evidence>
<dbReference type="EMBL" id="UYWY01028634">
    <property type="protein sequence ID" value="VDM51521.1"/>
    <property type="molecule type" value="Genomic_DNA"/>
</dbReference>
<evidence type="ECO:0000256" key="17">
    <source>
        <dbReference type="ARBA" id="ARBA00031389"/>
    </source>
</evidence>
<evidence type="ECO:0000256" key="4">
    <source>
        <dbReference type="ARBA" id="ARBA00011164"/>
    </source>
</evidence>
<comment type="similarity">
    <text evidence="3">Belongs to the cytochrome c oxidase subunit 2 family.</text>
</comment>
<dbReference type="PROSITE" id="PS00078">
    <property type="entry name" value="COX2"/>
    <property type="match status" value="1"/>
</dbReference>